<evidence type="ECO:0000313" key="2">
    <source>
        <dbReference type="WBParaSite" id="maker-unitig_2251-snap-gene-0.2-mRNA-1"/>
    </source>
</evidence>
<proteinExistence type="predicted"/>
<protein>
    <submittedName>
        <fullName evidence="2">Uncharacterized protein</fullName>
    </submittedName>
</protein>
<dbReference type="AlphaFoldDB" id="A0A1I8F762"/>
<reference evidence="2" key="1">
    <citation type="submission" date="2016-11" db="UniProtKB">
        <authorList>
            <consortium name="WormBaseParasite"/>
        </authorList>
    </citation>
    <scope>IDENTIFICATION</scope>
</reference>
<sequence>MRGVSIVGPLWHRRRSLSLAAAPLLRPAPDGSALLTRSRSAP</sequence>
<evidence type="ECO:0000313" key="1">
    <source>
        <dbReference type="Proteomes" id="UP000095280"/>
    </source>
</evidence>
<accession>A0A1I8F762</accession>
<dbReference type="Proteomes" id="UP000095280">
    <property type="component" value="Unplaced"/>
</dbReference>
<organism evidence="1 2">
    <name type="scientific">Macrostomum lignano</name>
    <dbReference type="NCBI Taxonomy" id="282301"/>
    <lineage>
        <taxon>Eukaryota</taxon>
        <taxon>Metazoa</taxon>
        <taxon>Spiralia</taxon>
        <taxon>Lophotrochozoa</taxon>
        <taxon>Platyhelminthes</taxon>
        <taxon>Rhabditophora</taxon>
        <taxon>Macrostomorpha</taxon>
        <taxon>Macrostomida</taxon>
        <taxon>Macrostomidae</taxon>
        <taxon>Macrostomum</taxon>
    </lineage>
</organism>
<name>A0A1I8F762_9PLAT</name>
<dbReference type="WBParaSite" id="maker-unitig_2251-snap-gene-0.2-mRNA-1">
    <property type="protein sequence ID" value="maker-unitig_2251-snap-gene-0.2-mRNA-1"/>
    <property type="gene ID" value="maker-unitig_2251-snap-gene-0.2"/>
</dbReference>
<keyword evidence="1" id="KW-1185">Reference proteome</keyword>